<dbReference type="Proteomes" id="UP000823388">
    <property type="component" value="Chromosome 6K"/>
</dbReference>
<dbReference type="AlphaFoldDB" id="A0A8T0RC40"/>
<feature type="region of interest" description="Disordered" evidence="1">
    <location>
        <begin position="1"/>
        <end position="39"/>
    </location>
</feature>
<dbReference type="EMBL" id="CM029047">
    <property type="protein sequence ID" value="KAG2582463.1"/>
    <property type="molecule type" value="Genomic_DNA"/>
</dbReference>
<feature type="compositionally biased region" description="Low complexity" evidence="1">
    <location>
        <begin position="14"/>
        <end position="36"/>
    </location>
</feature>
<proteinExistence type="predicted"/>
<gene>
    <name evidence="2" type="ORF">PVAP13_6KG109500</name>
</gene>
<evidence type="ECO:0000313" key="2">
    <source>
        <dbReference type="EMBL" id="KAG2582463.1"/>
    </source>
</evidence>
<feature type="compositionally biased region" description="Pro residues" evidence="1">
    <location>
        <begin position="94"/>
        <end position="106"/>
    </location>
</feature>
<comment type="caution">
    <text evidence="2">The sequence shown here is derived from an EMBL/GenBank/DDBJ whole genome shotgun (WGS) entry which is preliminary data.</text>
</comment>
<reference evidence="2" key="1">
    <citation type="submission" date="2020-05" db="EMBL/GenBank/DDBJ databases">
        <title>WGS assembly of Panicum virgatum.</title>
        <authorList>
            <person name="Lovell J.T."/>
            <person name="Jenkins J."/>
            <person name="Shu S."/>
            <person name="Juenger T.E."/>
            <person name="Schmutz J."/>
        </authorList>
    </citation>
    <scope>NUCLEOTIDE SEQUENCE</scope>
    <source>
        <strain evidence="2">AP13</strain>
    </source>
</reference>
<feature type="compositionally biased region" description="Low complexity" evidence="1">
    <location>
        <begin position="107"/>
        <end position="124"/>
    </location>
</feature>
<keyword evidence="3" id="KW-1185">Reference proteome</keyword>
<protein>
    <submittedName>
        <fullName evidence="2">Uncharacterized protein</fullName>
    </submittedName>
</protein>
<feature type="region of interest" description="Disordered" evidence="1">
    <location>
        <begin position="54"/>
        <end position="124"/>
    </location>
</feature>
<evidence type="ECO:0000313" key="3">
    <source>
        <dbReference type="Proteomes" id="UP000823388"/>
    </source>
</evidence>
<evidence type="ECO:0000256" key="1">
    <source>
        <dbReference type="SAM" id="MobiDB-lite"/>
    </source>
</evidence>
<sequence>MYLNRRRVFLSPRPATSTAPASGRTSTSSSSVLGSTPFPPGRIPLRVLPCALLPSPSASRVSPAGGAHGLRHRRRGPGPYRPSSGVLPTQHHPPTLPLPTLTPPPARSASTSSATTSPSPRLLAKSIPSRSRFFSFRHRRTLV</sequence>
<name>A0A8T0RC40_PANVG</name>
<organism evidence="2 3">
    <name type="scientific">Panicum virgatum</name>
    <name type="common">Blackwell switchgrass</name>
    <dbReference type="NCBI Taxonomy" id="38727"/>
    <lineage>
        <taxon>Eukaryota</taxon>
        <taxon>Viridiplantae</taxon>
        <taxon>Streptophyta</taxon>
        <taxon>Embryophyta</taxon>
        <taxon>Tracheophyta</taxon>
        <taxon>Spermatophyta</taxon>
        <taxon>Magnoliopsida</taxon>
        <taxon>Liliopsida</taxon>
        <taxon>Poales</taxon>
        <taxon>Poaceae</taxon>
        <taxon>PACMAD clade</taxon>
        <taxon>Panicoideae</taxon>
        <taxon>Panicodae</taxon>
        <taxon>Paniceae</taxon>
        <taxon>Panicinae</taxon>
        <taxon>Panicum</taxon>
        <taxon>Panicum sect. Hiantes</taxon>
    </lineage>
</organism>
<accession>A0A8T0RC40</accession>